<feature type="region of interest" description="Disordered" evidence="1">
    <location>
        <begin position="993"/>
        <end position="1013"/>
    </location>
</feature>
<comment type="caution">
    <text evidence="2">The sequence shown here is derived from an EMBL/GenBank/DDBJ whole genome shotgun (WGS) entry which is preliminary data.</text>
</comment>
<accession>A0AAE3H598</accession>
<keyword evidence="3" id="KW-1185">Reference proteome</keyword>
<sequence length="1013" mass="117347">MTQQEWKVTPQMVYDATNGGLDIIHEYYPQSVGKEGTKKYFKIRDEGSASCRLSEYNGIYYVTDFGDSGTTKGGFLVMNALEVMMREDSRKPSFVECLNILAEKHGLSQETTKQKAEYKYEKLPPVEGAPVGNIAFETKEWDKGELQTVFARRVWDRLQGLNLKLEKDKLEAKGDDVAMRNAIDLCKEYGLISLKHYDLTSREEKSGNLVTHRFGSTASFPILMWEAGTWQKIYKPSARDKKYRFVIRGEKSRVMFGYAMAKKKYEQLLEDSDASTGSGQEDEVESNRKPAKKLNEIIICSGGSDALNVAAMGYAVVWFDSEMFSLTSEEYSKLSGIAEKVYYLPDIDTTGVQEAVKIGMEWLNIHLIFLPNDLKKEYDLRGNQCKDVRDFFRNHGQREFDTCLKQSMPMRFWDENMKLNKEGKVVKKNGRAQIDYKPNNELMYNFLYRNDFGLYEMPSVKSGQILVRKKGNVVQKIGFRNINQFVKEFLNVDSVMRLVGYNYVDIRNAFHRSAQFSEASMDNLKYLSLDFKDTGKSHQLMFFENETWKIERTGIKAIQHNKVPAVAWEEEVIPDRVKILEPVFEVFENESGEFDIKILRKDCHFLNFLINTSRVYWRVELEERLDKLTDEEQAKYKKEHQFSIDGPLLTAQEIHEQKLILISKLQTFGYLLHRYKDKAEAYCVWVMDYNMMTGASDENESHGGTGKSISYEILSRYMRTKFLNGRDKKQLENPHIMEGTTEHTDYLFVDDAMKGIDFDFFYGLITGFMPVNPKGNTEYIIPFSDSPKMTITSNFAPARNDKSTRRRMWFSSFSDYYHKNPNGEYREERLPKDEFGMTLFEDFDAEQWNLTDNVFARCVQSWLIHGKVESAEENVLKNILVQRMGPGMMAWADEFFHQDNGRLDSFVQRHVVFEDAKKRISPNLTPQGFMDRMRAWCQYKGYVMNPKNLLGKDGRIMKHVNVEEYRNGEIRATEAKGTKECIFIKTAFDSAQAPQVSDQGNPVPGDSGQLKAF</sequence>
<evidence type="ECO:0000313" key="2">
    <source>
        <dbReference type="EMBL" id="MCP9765163.1"/>
    </source>
</evidence>
<reference evidence="2 3" key="1">
    <citation type="submission" date="2018-11" db="EMBL/GenBank/DDBJ databases">
        <title>Novel bacteria species description.</title>
        <authorList>
            <person name="Han J.-H."/>
        </authorList>
    </citation>
    <scope>NUCLEOTIDE SEQUENCE [LARGE SCALE GENOMIC DNA]</scope>
    <source>
        <strain evidence="2 3">KCTC23259</strain>
    </source>
</reference>
<organism evidence="2 3">
    <name type="scientific">Lacihabitans soyangensis</name>
    <dbReference type="NCBI Taxonomy" id="869394"/>
    <lineage>
        <taxon>Bacteria</taxon>
        <taxon>Pseudomonadati</taxon>
        <taxon>Bacteroidota</taxon>
        <taxon>Cytophagia</taxon>
        <taxon>Cytophagales</taxon>
        <taxon>Leadbetterellaceae</taxon>
        <taxon>Lacihabitans</taxon>
    </lineage>
</organism>
<dbReference type="SUPFAM" id="SSF56731">
    <property type="entry name" value="DNA primase core"/>
    <property type="match status" value="1"/>
</dbReference>
<evidence type="ECO:0000313" key="3">
    <source>
        <dbReference type="Proteomes" id="UP001204144"/>
    </source>
</evidence>
<evidence type="ECO:0008006" key="4">
    <source>
        <dbReference type="Google" id="ProtNLM"/>
    </source>
</evidence>
<protein>
    <recommendedName>
        <fullName evidence="4">Toprim domain-containing protein</fullName>
    </recommendedName>
</protein>
<dbReference type="RefSeq" id="WP_255038855.1">
    <property type="nucleotide sequence ID" value="NZ_RJUF01000180.1"/>
</dbReference>
<evidence type="ECO:0000256" key="1">
    <source>
        <dbReference type="SAM" id="MobiDB-lite"/>
    </source>
</evidence>
<name>A0AAE3H598_9BACT</name>
<dbReference type="Proteomes" id="UP001204144">
    <property type="component" value="Unassembled WGS sequence"/>
</dbReference>
<gene>
    <name evidence="2" type="ORF">EGI31_19690</name>
</gene>
<dbReference type="Gene3D" id="3.40.1360.10">
    <property type="match status" value="1"/>
</dbReference>
<dbReference type="AlphaFoldDB" id="A0AAE3H598"/>
<proteinExistence type="predicted"/>
<dbReference type="EMBL" id="RJUF01000180">
    <property type="protein sequence ID" value="MCP9765163.1"/>
    <property type="molecule type" value="Genomic_DNA"/>
</dbReference>